<keyword evidence="6 10" id="KW-0012">Acyltransferase</keyword>
<evidence type="ECO:0000256" key="1">
    <source>
        <dbReference type="ARBA" id="ARBA00004141"/>
    </source>
</evidence>
<dbReference type="PANTHER" id="PTHR22883">
    <property type="entry name" value="ZINC FINGER DHHC DOMAIN CONTAINING PROTEIN"/>
    <property type="match status" value="1"/>
</dbReference>
<name>A0A078A0B3_STYLE</name>
<keyword evidence="3 8" id="KW-0812">Transmembrane</keyword>
<feature type="transmembrane region" description="Helical" evidence="8">
    <location>
        <begin position="96"/>
        <end position="123"/>
    </location>
</feature>
<dbReference type="Pfam" id="PF01529">
    <property type="entry name" value="DHHC"/>
    <property type="match status" value="1"/>
</dbReference>
<feature type="compositionally biased region" description="Polar residues" evidence="7">
    <location>
        <begin position="590"/>
        <end position="604"/>
    </location>
</feature>
<proteinExistence type="predicted"/>
<feature type="compositionally biased region" description="Basic and acidic residues" evidence="7">
    <location>
        <begin position="329"/>
        <end position="351"/>
    </location>
</feature>
<dbReference type="Proteomes" id="UP000039865">
    <property type="component" value="Unassembled WGS sequence"/>
</dbReference>
<evidence type="ECO:0000256" key="6">
    <source>
        <dbReference type="ARBA" id="ARBA00023315"/>
    </source>
</evidence>
<feature type="domain" description="Palmitoyltransferase DHHC" evidence="9">
    <location>
        <begin position="50"/>
        <end position="203"/>
    </location>
</feature>
<feature type="compositionally biased region" description="Basic residues" evidence="7">
    <location>
        <begin position="284"/>
        <end position="295"/>
    </location>
</feature>
<feature type="compositionally biased region" description="Basic residues" evidence="7">
    <location>
        <begin position="519"/>
        <end position="529"/>
    </location>
</feature>
<dbReference type="PROSITE" id="PS50216">
    <property type="entry name" value="DHHC"/>
    <property type="match status" value="1"/>
</dbReference>
<feature type="compositionally biased region" description="Polar residues" evidence="7">
    <location>
        <begin position="848"/>
        <end position="862"/>
    </location>
</feature>
<feature type="region of interest" description="Disordered" evidence="7">
    <location>
        <begin position="263"/>
        <end position="308"/>
    </location>
</feature>
<dbReference type="EMBL" id="CCKQ01004430">
    <property type="protein sequence ID" value="CDW75585.1"/>
    <property type="molecule type" value="Genomic_DNA"/>
</dbReference>
<evidence type="ECO:0000256" key="8">
    <source>
        <dbReference type="SAM" id="Phobius"/>
    </source>
</evidence>
<feature type="region of interest" description="Disordered" evidence="7">
    <location>
        <begin position="369"/>
        <end position="392"/>
    </location>
</feature>
<feature type="region of interest" description="Disordered" evidence="7">
    <location>
        <begin position="848"/>
        <end position="871"/>
    </location>
</feature>
<dbReference type="AlphaFoldDB" id="A0A078A0B3"/>
<feature type="region of interest" description="Disordered" evidence="7">
    <location>
        <begin position="788"/>
        <end position="807"/>
    </location>
</feature>
<evidence type="ECO:0000256" key="2">
    <source>
        <dbReference type="ARBA" id="ARBA00022679"/>
    </source>
</evidence>
<reference evidence="10 11" key="1">
    <citation type="submission" date="2014-06" db="EMBL/GenBank/DDBJ databases">
        <authorList>
            <person name="Swart Estienne"/>
        </authorList>
    </citation>
    <scope>NUCLEOTIDE SEQUENCE [LARGE SCALE GENOMIC DNA]</scope>
    <source>
        <strain evidence="10 11">130c</strain>
    </source>
</reference>
<evidence type="ECO:0000313" key="10">
    <source>
        <dbReference type="EMBL" id="CDW75585.1"/>
    </source>
</evidence>
<dbReference type="GO" id="GO:0006612">
    <property type="term" value="P:protein targeting to membrane"/>
    <property type="evidence" value="ECO:0007669"/>
    <property type="project" value="TreeGrafter"/>
</dbReference>
<evidence type="ECO:0000256" key="5">
    <source>
        <dbReference type="ARBA" id="ARBA00023136"/>
    </source>
</evidence>
<dbReference type="GO" id="GO:0019706">
    <property type="term" value="F:protein-cysteine S-palmitoyltransferase activity"/>
    <property type="evidence" value="ECO:0007669"/>
    <property type="project" value="TreeGrafter"/>
</dbReference>
<protein>
    <submittedName>
        <fullName evidence="10">Probable s-acyltransferase at1g69420-like</fullName>
    </submittedName>
</protein>
<evidence type="ECO:0000313" key="11">
    <source>
        <dbReference type="Proteomes" id="UP000039865"/>
    </source>
</evidence>
<dbReference type="PANTHER" id="PTHR22883:SF203">
    <property type="entry name" value="PALMITOYLTRANSFERASE"/>
    <property type="match status" value="1"/>
</dbReference>
<feature type="compositionally biased region" description="Basic and acidic residues" evidence="7">
    <location>
        <begin position="733"/>
        <end position="745"/>
    </location>
</feature>
<dbReference type="OMA" id="VELWNNI"/>
<dbReference type="InterPro" id="IPR001594">
    <property type="entry name" value="Palmitoyltrfase_DHHC"/>
</dbReference>
<accession>A0A078A0B3</accession>
<dbReference type="InParanoid" id="A0A078A0B3"/>
<dbReference type="GO" id="GO:0005794">
    <property type="term" value="C:Golgi apparatus"/>
    <property type="evidence" value="ECO:0007669"/>
    <property type="project" value="TreeGrafter"/>
</dbReference>
<organism evidence="10 11">
    <name type="scientific">Stylonychia lemnae</name>
    <name type="common">Ciliate</name>
    <dbReference type="NCBI Taxonomy" id="5949"/>
    <lineage>
        <taxon>Eukaryota</taxon>
        <taxon>Sar</taxon>
        <taxon>Alveolata</taxon>
        <taxon>Ciliophora</taxon>
        <taxon>Intramacronucleata</taxon>
        <taxon>Spirotrichea</taxon>
        <taxon>Stichotrichia</taxon>
        <taxon>Sporadotrichida</taxon>
        <taxon>Oxytrichidae</taxon>
        <taxon>Stylonychinae</taxon>
        <taxon>Stylonychia</taxon>
    </lineage>
</organism>
<keyword evidence="11" id="KW-1185">Reference proteome</keyword>
<evidence type="ECO:0000256" key="7">
    <source>
        <dbReference type="SAM" id="MobiDB-lite"/>
    </source>
</evidence>
<feature type="region of interest" description="Disordered" evidence="7">
    <location>
        <begin position="590"/>
        <end position="618"/>
    </location>
</feature>
<evidence type="ECO:0000259" key="9">
    <source>
        <dbReference type="Pfam" id="PF01529"/>
    </source>
</evidence>
<comment type="subcellular location">
    <subcellularLocation>
        <location evidence="1">Membrane</location>
        <topology evidence="1">Multi-pass membrane protein</topology>
    </subcellularLocation>
</comment>
<keyword evidence="2 10" id="KW-0808">Transferase</keyword>
<feature type="region of interest" description="Disordered" evidence="7">
    <location>
        <begin position="697"/>
        <end position="759"/>
    </location>
</feature>
<evidence type="ECO:0000256" key="3">
    <source>
        <dbReference type="ARBA" id="ARBA00022692"/>
    </source>
</evidence>
<feature type="region of interest" description="Disordered" evidence="7">
    <location>
        <begin position="325"/>
        <end position="352"/>
    </location>
</feature>
<keyword evidence="5 8" id="KW-0472">Membrane</keyword>
<dbReference type="OrthoDB" id="5977743at2759"/>
<keyword evidence="4 8" id="KW-1133">Transmembrane helix</keyword>
<dbReference type="GO" id="GO:0005783">
    <property type="term" value="C:endoplasmic reticulum"/>
    <property type="evidence" value="ECO:0007669"/>
    <property type="project" value="TreeGrafter"/>
</dbReference>
<dbReference type="GO" id="GO:0016020">
    <property type="term" value="C:membrane"/>
    <property type="evidence" value="ECO:0007669"/>
    <property type="project" value="UniProtKB-SubCell"/>
</dbReference>
<feature type="compositionally biased region" description="Polar residues" evidence="7">
    <location>
        <begin position="263"/>
        <end position="283"/>
    </location>
</feature>
<dbReference type="InterPro" id="IPR039859">
    <property type="entry name" value="PFA4/ZDH16/20/ERF2-like"/>
</dbReference>
<evidence type="ECO:0000256" key="4">
    <source>
        <dbReference type="ARBA" id="ARBA00022989"/>
    </source>
</evidence>
<feature type="transmembrane region" description="Helical" evidence="8">
    <location>
        <begin position="162"/>
        <end position="190"/>
    </location>
</feature>
<sequence length="936" mass="109126">MLRQVVPLCLQFHVYQLLFQILQVLQQYPQIPLKTFEPHEAVKNMKEGEQLLFCYLCKAHCVEASKHCSQCDRCVFNFDHHCQWLNNCVGQSNYRYFFGLIVATMILISAHLSICLYTIILYFQDRDEYILNVAKFYKMPDYDSERHILLHDNNVLEVCKALFGLTWIIFIIEIPFMIGIAQLVFFHIYLIRTGQSTFEYITQKQQKQKDQEIIKLKEKMKKNGVKHREQIKQTINHSDQIYSQQLNQSQTINQQFEVNNDLNNSLTPLNASHSRLQNSQQSSFKKKNNRNLHPRTKSDSYIQESDDQKDFRVIKQKKKSLCQKLSASIHREYPEDNSSRPLKKSEKDEQFHSQNQHMILADQLSNSTYPLNQQDTKQKQKSHRRSQKEEMSIKMNTSKTSFKILVNNNQAIQQDYSFSRQQMGTSKNYDYEGDHYNEDLEIKEINKNDLSIIALMNDQHHLDRPENSFEKQLQRISHNSESNNEYDETNRMTLNRNSELSMYHHRPQVRSQMSGAKVYKSKKGKKKRHTSNIQNLMVTSGYASGVWQMQNGMTQADKQSSQHSLPFITNSMVEKNEFLKNLAQVPIQSLGKSKQQHKQLVSQHKINEPESEPPYQFSQKHTKHLNSLQSSQQDMVINSNSQRKLRDSNFQQLRKLESGDQSIASKIISFPQNQVADAQANLIARFQSQDGYLYNPQPEFVNAMPHHDLLDDSNASFNEQEDSVHQSKYHSSRSMEGEKSKSESRVKRKVKSQCNAEQYDLQNIQNRSYTDAAYQDENDYGAEDIQRVGEENEEDEESEGLHEQDDLSKKFEAILSGSGAFIMNKSDYEDDSNLEQPNNQIISDENQNIFDNNGATNNQPGQKKTRNQTFQQQTQIIRFEREKDQLISGLLSPIDATANTNNKRSQFSKVRRIHNFSLEYVSPRVAGSDIQDNQNL</sequence>
<gene>
    <name evidence="10" type="primary">Contig9893.g10580</name>
    <name evidence="10" type="ORF">STYLEM_4575</name>
</gene>
<feature type="region of interest" description="Disordered" evidence="7">
    <location>
        <begin position="507"/>
        <end position="529"/>
    </location>
</feature>